<dbReference type="AlphaFoldDB" id="A0A8B8LKH0"/>
<evidence type="ECO:0000256" key="10">
    <source>
        <dbReference type="ARBA" id="ARBA00024686"/>
    </source>
</evidence>
<sequence length="228" mass="23744">MGLKSSSLLCLTMILALSSTIHGLDITKLLGQYPEFSLLNKYLTDTKLAEQINSRIGVTILAVDDQALSSLSGESLETIKAILSSNILANYYDEKKLVEAQGAHSKVETLFQSSGLAKNNQGYIYVYLVGEGAVAFGSAVNDEPTDVELMGTVMTQPETVSIMHITRPIVAPGINALTAGIGSVKVTKSAAQSPVAAEAPGSNSGSGRVHVGLVGAVSALASLVSMFV</sequence>
<dbReference type="PANTHER" id="PTHR32382:SF86">
    <property type="entry name" value="FASCICLIN-LIKE ARABINOGALACTAN PROTEIN-RELATED"/>
    <property type="match status" value="1"/>
</dbReference>
<comment type="function">
    <text evidence="10">May be a cell surface adhesion protein.</text>
</comment>
<comment type="similarity">
    <text evidence="2">Belongs to the fasciclin-like AGP family.</text>
</comment>
<proteinExistence type="inferred from homology"/>
<keyword evidence="9" id="KW-0449">Lipoprotein</keyword>
<evidence type="ECO:0000256" key="4">
    <source>
        <dbReference type="ARBA" id="ARBA00022622"/>
    </source>
</evidence>
<keyword evidence="6" id="KW-0654">Proteoglycan</keyword>
<evidence type="ECO:0000256" key="5">
    <source>
        <dbReference type="ARBA" id="ARBA00022729"/>
    </source>
</evidence>
<name>A0A8B8LKH0_ABRPR</name>
<comment type="subcellular location">
    <subcellularLocation>
        <location evidence="1">Cell membrane</location>
        <topology evidence="1">Lipid-anchor</topology>
        <topology evidence="1">GPI-anchor</topology>
    </subcellularLocation>
</comment>
<protein>
    <submittedName>
        <fullName evidence="14">Fasciclin-like arabinogalactan protein 3</fullName>
    </submittedName>
</protein>
<organism evidence="13 14">
    <name type="scientific">Abrus precatorius</name>
    <name type="common">Indian licorice</name>
    <name type="synonym">Glycine abrus</name>
    <dbReference type="NCBI Taxonomy" id="3816"/>
    <lineage>
        <taxon>Eukaryota</taxon>
        <taxon>Viridiplantae</taxon>
        <taxon>Streptophyta</taxon>
        <taxon>Embryophyta</taxon>
        <taxon>Tracheophyta</taxon>
        <taxon>Spermatophyta</taxon>
        <taxon>Magnoliopsida</taxon>
        <taxon>eudicotyledons</taxon>
        <taxon>Gunneridae</taxon>
        <taxon>Pentapetalae</taxon>
        <taxon>rosids</taxon>
        <taxon>fabids</taxon>
        <taxon>Fabales</taxon>
        <taxon>Fabaceae</taxon>
        <taxon>Papilionoideae</taxon>
        <taxon>50 kb inversion clade</taxon>
        <taxon>NPAAA clade</taxon>
        <taxon>indigoferoid/millettioid clade</taxon>
        <taxon>Abreae</taxon>
        <taxon>Abrus</taxon>
    </lineage>
</organism>
<evidence type="ECO:0000256" key="1">
    <source>
        <dbReference type="ARBA" id="ARBA00004609"/>
    </source>
</evidence>
<dbReference type="SUPFAM" id="SSF82153">
    <property type="entry name" value="FAS1 domain"/>
    <property type="match status" value="1"/>
</dbReference>
<accession>A0A8B8LKH0</accession>
<dbReference type="PANTHER" id="PTHR32382">
    <property type="entry name" value="FASCICLIN-LIKE ARABINOGALACTAN PROTEIN"/>
    <property type="match status" value="1"/>
</dbReference>
<dbReference type="InterPro" id="IPR000782">
    <property type="entry name" value="FAS1_domain"/>
</dbReference>
<dbReference type="InterPro" id="IPR036378">
    <property type="entry name" value="FAS1_dom_sf"/>
</dbReference>
<dbReference type="Gene3D" id="2.30.180.10">
    <property type="entry name" value="FAS1 domain"/>
    <property type="match status" value="1"/>
</dbReference>
<dbReference type="FunFam" id="2.30.180.10:FF:000015">
    <property type="entry name" value="Fasciclin-like arabinogalactan protein 3"/>
    <property type="match status" value="1"/>
</dbReference>
<dbReference type="GO" id="GO:0098552">
    <property type="term" value="C:side of membrane"/>
    <property type="evidence" value="ECO:0007669"/>
    <property type="project" value="UniProtKB-KW"/>
</dbReference>
<keyword evidence="3" id="KW-1003">Cell membrane</keyword>
<feature type="chain" id="PRO_5034588635" evidence="11">
    <location>
        <begin position="24"/>
        <end position="228"/>
    </location>
</feature>
<reference evidence="13" key="1">
    <citation type="journal article" date="2019" name="Toxins">
        <title>Detection of Abrin-Like and Prepropulchellin-Like Toxin Genes and Transcripts Using Whole Genome Sequencing and Full-Length Transcript Sequencing of Abrus precatorius.</title>
        <authorList>
            <person name="Hovde B.T."/>
            <person name="Daligault H.E."/>
            <person name="Hanschen E.R."/>
            <person name="Kunde Y.A."/>
            <person name="Johnson M.B."/>
            <person name="Starkenburg S.R."/>
            <person name="Johnson S.L."/>
        </authorList>
    </citation>
    <scope>NUCLEOTIDE SEQUENCE [LARGE SCALE GENOMIC DNA]</scope>
</reference>
<evidence type="ECO:0000256" key="6">
    <source>
        <dbReference type="ARBA" id="ARBA00022974"/>
    </source>
</evidence>
<keyword evidence="5 11" id="KW-0732">Signal</keyword>
<keyword evidence="4" id="KW-0336">GPI-anchor</keyword>
<gene>
    <name evidence="14" type="primary">LOC113866203</name>
</gene>
<evidence type="ECO:0000256" key="3">
    <source>
        <dbReference type="ARBA" id="ARBA00022475"/>
    </source>
</evidence>
<dbReference type="OrthoDB" id="694090at2759"/>
<dbReference type="RefSeq" id="XP_027356886.1">
    <property type="nucleotide sequence ID" value="XM_027501085.1"/>
</dbReference>
<reference evidence="14" key="2">
    <citation type="submission" date="2025-08" db="UniProtKB">
        <authorList>
            <consortium name="RefSeq"/>
        </authorList>
    </citation>
    <scope>IDENTIFICATION</scope>
    <source>
        <tissue evidence="14">Young leaves</tissue>
    </source>
</reference>
<evidence type="ECO:0000256" key="8">
    <source>
        <dbReference type="ARBA" id="ARBA00023180"/>
    </source>
</evidence>
<dbReference type="KEGG" id="aprc:113866203"/>
<evidence type="ECO:0000313" key="13">
    <source>
        <dbReference type="Proteomes" id="UP000694853"/>
    </source>
</evidence>
<dbReference type="GeneID" id="113866203"/>
<dbReference type="InterPro" id="IPR033254">
    <property type="entry name" value="Plant_FLA"/>
</dbReference>
<keyword evidence="13" id="KW-1185">Reference proteome</keyword>
<evidence type="ECO:0000313" key="14">
    <source>
        <dbReference type="RefSeq" id="XP_027356886.1"/>
    </source>
</evidence>
<evidence type="ECO:0000256" key="7">
    <source>
        <dbReference type="ARBA" id="ARBA00023136"/>
    </source>
</evidence>
<dbReference type="PROSITE" id="PS50213">
    <property type="entry name" value="FAS1"/>
    <property type="match status" value="1"/>
</dbReference>
<evidence type="ECO:0000256" key="11">
    <source>
        <dbReference type="SAM" id="SignalP"/>
    </source>
</evidence>
<feature type="signal peptide" evidence="11">
    <location>
        <begin position="1"/>
        <end position="23"/>
    </location>
</feature>
<keyword evidence="7" id="KW-0472">Membrane</keyword>
<dbReference type="GO" id="GO:0005886">
    <property type="term" value="C:plasma membrane"/>
    <property type="evidence" value="ECO:0007669"/>
    <property type="project" value="UniProtKB-SubCell"/>
</dbReference>
<evidence type="ECO:0000256" key="2">
    <source>
        <dbReference type="ARBA" id="ARBA00007843"/>
    </source>
</evidence>
<evidence type="ECO:0000259" key="12">
    <source>
        <dbReference type="PROSITE" id="PS50213"/>
    </source>
</evidence>
<evidence type="ECO:0000256" key="9">
    <source>
        <dbReference type="ARBA" id="ARBA00023288"/>
    </source>
</evidence>
<dbReference type="Proteomes" id="UP000694853">
    <property type="component" value="Unplaced"/>
</dbReference>
<feature type="domain" description="FAS1" evidence="12">
    <location>
        <begin position="23"/>
        <end position="154"/>
    </location>
</feature>
<keyword evidence="8" id="KW-0325">Glycoprotein</keyword>